<keyword evidence="2" id="KW-1133">Transmembrane helix</keyword>
<keyword evidence="2" id="KW-0472">Membrane</keyword>
<evidence type="ECO:0000313" key="4">
    <source>
        <dbReference type="Proteomes" id="UP000293671"/>
    </source>
</evidence>
<dbReference type="RefSeq" id="WP_130433447.1">
    <property type="nucleotide sequence ID" value="NZ_SHKP01000007.1"/>
</dbReference>
<dbReference type="InterPro" id="IPR021457">
    <property type="entry name" value="DUF3108"/>
</dbReference>
<keyword evidence="2" id="KW-0812">Transmembrane</keyword>
<feature type="region of interest" description="Disordered" evidence="1">
    <location>
        <begin position="66"/>
        <end position="111"/>
    </location>
</feature>
<dbReference type="AlphaFoldDB" id="A0A4Q7VGQ3"/>
<dbReference type="OrthoDB" id="8526020at2"/>
<feature type="compositionally biased region" description="Low complexity" evidence="1">
    <location>
        <begin position="82"/>
        <end position="98"/>
    </location>
</feature>
<evidence type="ECO:0000313" key="3">
    <source>
        <dbReference type="EMBL" id="RZT95221.1"/>
    </source>
</evidence>
<sequence length="398" mass="41842">MSVPVGDRSPQPGRGRWLLLLTLLVVGAHLLLTHWAGSALRGMGEAQALERMEAAFITELRPTAPPAVPAAAAPAAPPKPAAVPARPASAASAAEPTPAVEPVPPEAASVPPLADTQAADAGASAPGLASSASAPASAPEAAATAVAAASAASAVGGGDLLEIASFRWPPSTRLSYTLTGWVRGEVHGSAQVGWLREGARYQVQLDVLVGPRVAPLVQRHMTSDGDITAAGLVPRQYEESTETVFGRPRRNRMNFGPEQLQLANGNWVAKLPGVQDTASQFVQLSWLLSSQPQRLLVAGGSVELPLALPRRQDPWVYEVVGMETLDTELGAIDTWHLRPRREGDPSTLSVEAWFAPSLQYLPVRIVIRQDEDNFVDLLIEKLPQQALAGVGPASSPAR</sequence>
<dbReference type="Pfam" id="PF11306">
    <property type="entry name" value="DUF3108"/>
    <property type="match status" value="1"/>
</dbReference>
<feature type="transmembrane region" description="Helical" evidence="2">
    <location>
        <begin position="17"/>
        <end position="37"/>
    </location>
</feature>
<organism evidence="3 4">
    <name type="scientific">Rivibacter subsaxonicus</name>
    <dbReference type="NCBI Taxonomy" id="457575"/>
    <lineage>
        <taxon>Bacteria</taxon>
        <taxon>Pseudomonadati</taxon>
        <taxon>Pseudomonadota</taxon>
        <taxon>Betaproteobacteria</taxon>
        <taxon>Burkholderiales</taxon>
        <taxon>Rivibacter</taxon>
    </lineage>
</organism>
<accession>A0A4Q7VGQ3</accession>
<evidence type="ECO:0000256" key="1">
    <source>
        <dbReference type="SAM" id="MobiDB-lite"/>
    </source>
</evidence>
<gene>
    <name evidence="3" type="ORF">EV670_2972</name>
</gene>
<keyword evidence="4" id="KW-1185">Reference proteome</keyword>
<dbReference type="EMBL" id="SHKP01000007">
    <property type="protein sequence ID" value="RZT95221.1"/>
    <property type="molecule type" value="Genomic_DNA"/>
</dbReference>
<evidence type="ECO:0000256" key="2">
    <source>
        <dbReference type="SAM" id="Phobius"/>
    </source>
</evidence>
<reference evidence="3 4" key="1">
    <citation type="submission" date="2019-02" db="EMBL/GenBank/DDBJ databases">
        <title>Genomic Encyclopedia of Type Strains, Phase IV (KMG-IV): sequencing the most valuable type-strain genomes for metagenomic binning, comparative biology and taxonomic classification.</title>
        <authorList>
            <person name="Goeker M."/>
        </authorList>
    </citation>
    <scope>NUCLEOTIDE SEQUENCE [LARGE SCALE GENOMIC DNA]</scope>
    <source>
        <strain evidence="3 4">DSM 19570</strain>
    </source>
</reference>
<name>A0A4Q7VGQ3_9BURK</name>
<dbReference type="Proteomes" id="UP000293671">
    <property type="component" value="Unassembled WGS sequence"/>
</dbReference>
<protein>
    <submittedName>
        <fullName evidence="3">Uncharacterized protein DUF3108</fullName>
    </submittedName>
</protein>
<comment type="caution">
    <text evidence="3">The sequence shown here is derived from an EMBL/GenBank/DDBJ whole genome shotgun (WGS) entry which is preliminary data.</text>
</comment>
<proteinExistence type="predicted"/>